<evidence type="ECO:0000256" key="4">
    <source>
        <dbReference type="PIRSR" id="PIRSR606225-1"/>
    </source>
</evidence>
<evidence type="ECO:0000313" key="8">
    <source>
        <dbReference type="Proteomes" id="UP000037405"/>
    </source>
</evidence>
<sequence>MKTRRIGDQFELTIPGNWKNVTIEMILKDKWNSPKKWIHSMRMSKEVKINGEVAGWDEPLKGGDRLQLPLFKDLELNVNPTYGELDVLYEDEHVIVVNKPAGIDTHPNGPDDTDTLANLVAFHIQASGKSANVLHVHRLDKDTSGAVLFAKDPLSKAILDRLLSERKVKRTYHAVAQGSLKKNKGSITDPIGRDRHHPTRRRVSASGQEAITHFKVVSKQQDRTFLTLQLKTGRTHQIRVHMSSLGHPLAGDLLYDGTPVYKRQALHASSIVFPHPLTGETISCHASCSDIAELNWED</sequence>
<dbReference type="GO" id="GO:0000455">
    <property type="term" value="P:enzyme-directed rRNA pseudouridine synthesis"/>
    <property type="evidence" value="ECO:0007669"/>
    <property type="project" value="TreeGrafter"/>
</dbReference>
<evidence type="ECO:0000256" key="3">
    <source>
        <dbReference type="ARBA" id="ARBA00023235"/>
    </source>
</evidence>
<dbReference type="Gene3D" id="3.30.2350.10">
    <property type="entry name" value="Pseudouridine synthase"/>
    <property type="match status" value="1"/>
</dbReference>
<dbReference type="InterPro" id="IPR006145">
    <property type="entry name" value="PsdUridine_synth_RsuA/RluA"/>
</dbReference>
<dbReference type="InterPro" id="IPR020103">
    <property type="entry name" value="PsdUridine_synth_cat_dom_sf"/>
</dbReference>
<dbReference type="EMBL" id="LGUE01000001">
    <property type="protein sequence ID" value="KON92515.1"/>
    <property type="molecule type" value="Genomic_DNA"/>
</dbReference>
<dbReference type="GO" id="GO:0003723">
    <property type="term" value="F:RNA binding"/>
    <property type="evidence" value="ECO:0007669"/>
    <property type="project" value="InterPro"/>
</dbReference>
<comment type="catalytic activity">
    <reaction evidence="1 5">
        <text>a uridine in RNA = a pseudouridine in RNA</text>
        <dbReference type="Rhea" id="RHEA:48348"/>
        <dbReference type="Rhea" id="RHEA-COMP:12068"/>
        <dbReference type="Rhea" id="RHEA-COMP:12069"/>
        <dbReference type="ChEBI" id="CHEBI:65314"/>
        <dbReference type="ChEBI" id="CHEBI:65315"/>
    </reaction>
</comment>
<organism evidence="7 8">
    <name type="scientific">Rossellomorea marisflavi</name>
    <dbReference type="NCBI Taxonomy" id="189381"/>
    <lineage>
        <taxon>Bacteria</taxon>
        <taxon>Bacillati</taxon>
        <taxon>Bacillota</taxon>
        <taxon>Bacilli</taxon>
        <taxon>Bacillales</taxon>
        <taxon>Bacillaceae</taxon>
        <taxon>Rossellomorea</taxon>
    </lineage>
</organism>
<dbReference type="AlphaFoldDB" id="A0A0M0GRF7"/>
<feature type="active site" evidence="4">
    <location>
        <position position="140"/>
    </location>
</feature>
<dbReference type="OrthoDB" id="9807829at2"/>
<proteinExistence type="inferred from homology"/>
<dbReference type="PROSITE" id="PS01129">
    <property type="entry name" value="PSI_RLU"/>
    <property type="match status" value="1"/>
</dbReference>
<dbReference type="Proteomes" id="UP000037405">
    <property type="component" value="Unassembled WGS sequence"/>
</dbReference>
<dbReference type="GO" id="GO:0009982">
    <property type="term" value="F:pseudouridine synthase activity"/>
    <property type="evidence" value="ECO:0007669"/>
    <property type="project" value="InterPro"/>
</dbReference>
<evidence type="ECO:0000256" key="5">
    <source>
        <dbReference type="RuleBase" id="RU362028"/>
    </source>
</evidence>
<dbReference type="RefSeq" id="WP_053427669.1">
    <property type="nucleotide sequence ID" value="NZ_JAUKEE010000001.1"/>
</dbReference>
<dbReference type="Pfam" id="PF00849">
    <property type="entry name" value="PseudoU_synth_2"/>
    <property type="match status" value="1"/>
</dbReference>
<name>A0A0M0GRF7_9BACI</name>
<gene>
    <name evidence="7" type="ORF">AF331_08775</name>
</gene>
<reference evidence="8" key="1">
    <citation type="submission" date="2015-07" db="EMBL/GenBank/DDBJ databases">
        <title>Fjat-14235 jcm11544.</title>
        <authorList>
            <person name="Liu B."/>
            <person name="Wang J."/>
            <person name="Zhu Y."/>
            <person name="Liu G."/>
            <person name="Chen Q."/>
            <person name="Chen Z."/>
            <person name="Lan J."/>
            <person name="Che J."/>
            <person name="Ge C."/>
            <person name="Shi H."/>
            <person name="Pan Z."/>
            <person name="Liu X."/>
        </authorList>
    </citation>
    <scope>NUCLEOTIDE SEQUENCE [LARGE SCALE GENOMIC DNA]</scope>
    <source>
        <strain evidence="8">JCM 11544</strain>
    </source>
</reference>
<dbReference type="STRING" id="189381.GCA_900166615_02497"/>
<dbReference type="NCBIfam" id="TIGR00005">
    <property type="entry name" value="rluA_subfam"/>
    <property type="match status" value="1"/>
</dbReference>
<dbReference type="PANTHER" id="PTHR21600">
    <property type="entry name" value="MITOCHONDRIAL RNA PSEUDOURIDINE SYNTHASE"/>
    <property type="match status" value="1"/>
</dbReference>
<dbReference type="FunFam" id="3.30.2350.10:FF:000005">
    <property type="entry name" value="Pseudouridine synthase"/>
    <property type="match status" value="1"/>
</dbReference>
<feature type="domain" description="Pseudouridine synthase RsuA/RluA-like" evidence="6">
    <location>
        <begin position="93"/>
        <end position="244"/>
    </location>
</feature>
<keyword evidence="3 5" id="KW-0413">Isomerase</keyword>
<evidence type="ECO:0000259" key="6">
    <source>
        <dbReference type="Pfam" id="PF00849"/>
    </source>
</evidence>
<dbReference type="InterPro" id="IPR050188">
    <property type="entry name" value="RluA_PseudoU_synthase"/>
</dbReference>
<dbReference type="EC" id="5.4.99.-" evidence="5"/>
<dbReference type="PANTHER" id="PTHR21600:SF71">
    <property type="entry name" value="PSEUDOURIDINE SYNTHASE"/>
    <property type="match status" value="1"/>
</dbReference>
<dbReference type="InterPro" id="IPR006225">
    <property type="entry name" value="PsdUridine_synth_RluC/D"/>
</dbReference>
<dbReference type="SUPFAM" id="SSF55120">
    <property type="entry name" value="Pseudouridine synthase"/>
    <property type="match status" value="1"/>
</dbReference>
<comment type="function">
    <text evidence="5">Responsible for synthesis of pseudouridine from uracil.</text>
</comment>
<comment type="similarity">
    <text evidence="2 5">Belongs to the pseudouridine synthase RluA family.</text>
</comment>
<accession>A0A0M0GRF7</accession>
<evidence type="ECO:0000313" key="7">
    <source>
        <dbReference type="EMBL" id="KON92515.1"/>
    </source>
</evidence>
<keyword evidence="8" id="KW-1185">Reference proteome</keyword>
<comment type="caution">
    <text evidence="7">The sequence shown here is derived from an EMBL/GenBank/DDBJ whole genome shotgun (WGS) entry which is preliminary data.</text>
</comment>
<evidence type="ECO:0000256" key="1">
    <source>
        <dbReference type="ARBA" id="ARBA00000073"/>
    </source>
</evidence>
<evidence type="ECO:0000256" key="2">
    <source>
        <dbReference type="ARBA" id="ARBA00010876"/>
    </source>
</evidence>
<dbReference type="CDD" id="cd02869">
    <property type="entry name" value="PseudoU_synth_RluA_like"/>
    <property type="match status" value="1"/>
</dbReference>
<dbReference type="GO" id="GO:0140098">
    <property type="term" value="F:catalytic activity, acting on RNA"/>
    <property type="evidence" value="ECO:0007669"/>
    <property type="project" value="UniProtKB-ARBA"/>
</dbReference>
<protein>
    <recommendedName>
        <fullName evidence="5">Pseudouridine synthase</fullName>
        <ecNumber evidence="5">5.4.99.-</ecNumber>
    </recommendedName>
</protein>
<dbReference type="InterPro" id="IPR006224">
    <property type="entry name" value="PsdUridine_synth_RluA-like_CS"/>
</dbReference>
<dbReference type="PATRIC" id="fig|189381.12.peg.1932"/>